<keyword evidence="1" id="KW-1133">Transmembrane helix</keyword>
<protein>
    <submittedName>
        <fullName evidence="2">Uncharacterized protein</fullName>
    </submittedName>
</protein>
<keyword evidence="1" id="KW-0812">Transmembrane</keyword>
<feature type="transmembrane region" description="Helical" evidence="1">
    <location>
        <begin position="6"/>
        <end position="28"/>
    </location>
</feature>
<dbReference type="EMBL" id="UGXH01000003">
    <property type="protein sequence ID" value="SUG57636.1"/>
    <property type="molecule type" value="Genomic_DNA"/>
</dbReference>
<dbReference type="Proteomes" id="UP000254633">
    <property type="component" value="Unassembled WGS sequence"/>
</dbReference>
<organism evidence="2 3">
    <name type="scientific">Salmonella diarizonae</name>
    <dbReference type="NCBI Taxonomy" id="59204"/>
    <lineage>
        <taxon>Bacteria</taxon>
        <taxon>Pseudomonadati</taxon>
        <taxon>Pseudomonadota</taxon>
        <taxon>Gammaproteobacteria</taxon>
        <taxon>Enterobacterales</taxon>
        <taxon>Enterobacteriaceae</taxon>
        <taxon>Salmonella</taxon>
    </lineage>
</organism>
<evidence type="ECO:0000256" key="1">
    <source>
        <dbReference type="SAM" id="Phobius"/>
    </source>
</evidence>
<evidence type="ECO:0000313" key="2">
    <source>
        <dbReference type="EMBL" id="SUG57636.1"/>
    </source>
</evidence>
<accession>A0A379U5M2</accession>
<keyword evidence="1" id="KW-0472">Membrane</keyword>
<dbReference type="AlphaFoldDB" id="A0A379U5M2"/>
<dbReference type="RefSeq" id="WP_136058514.1">
    <property type="nucleotide sequence ID" value="NZ_DACWWF010000003.1"/>
</dbReference>
<reference evidence="2 3" key="1">
    <citation type="submission" date="2018-06" db="EMBL/GenBank/DDBJ databases">
        <authorList>
            <consortium name="Pathogen Informatics"/>
            <person name="Doyle S."/>
        </authorList>
    </citation>
    <scope>NUCLEOTIDE SEQUENCE [LARGE SCALE GENOMIC DNA]</scope>
    <source>
        <strain evidence="2 3">NCTC10060</strain>
    </source>
</reference>
<proteinExistence type="predicted"/>
<name>A0A379U5M2_SALDZ</name>
<sequence length="117" mass="13042">MSKFLIPIINIILCSYIVAICLICLVEFDTWQDKTIAVTITIGSAYIISLVLNMFLPKKIRILGGIFDFDLLSGPLLIIGAIACIALLDPWPMKLIGMILWVIVMLCIPSFIDIDKE</sequence>
<feature type="transmembrane region" description="Helical" evidence="1">
    <location>
        <begin position="35"/>
        <end position="56"/>
    </location>
</feature>
<evidence type="ECO:0000313" key="3">
    <source>
        <dbReference type="Proteomes" id="UP000254633"/>
    </source>
</evidence>
<feature type="transmembrane region" description="Helical" evidence="1">
    <location>
        <begin position="62"/>
        <end position="88"/>
    </location>
</feature>
<gene>
    <name evidence="2" type="ORF">NCTC10060_04865</name>
</gene>
<feature type="transmembrane region" description="Helical" evidence="1">
    <location>
        <begin position="95"/>
        <end position="112"/>
    </location>
</feature>